<comment type="caution">
    <text evidence="2">The sequence shown here is derived from an EMBL/GenBank/DDBJ whole genome shotgun (WGS) entry which is preliminary data.</text>
</comment>
<reference evidence="3" key="1">
    <citation type="submission" date="2013-09" db="EMBL/GenBank/DDBJ databases">
        <title>Corchorus olitorius genome sequencing.</title>
        <authorList>
            <person name="Alam M."/>
            <person name="Haque M.S."/>
            <person name="Islam M.S."/>
            <person name="Emdad E.M."/>
            <person name="Islam M.M."/>
            <person name="Ahmed B."/>
            <person name="Halim A."/>
            <person name="Hossen Q.M.M."/>
            <person name="Hossain M.Z."/>
            <person name="Ahmed R."/>
            <person name="Khan M.M."/>
            <person name="Islam R."/>
            <person name="Rashid M.M."/>
            <person name="Khan S.A."/>
            <person name="Rahman M.S."/>
            <person name="Alam M."/>
            <person name="Yahiya A.S."/>
            <person name="Khan M.S."/>
            <person name="Azam M.S."/>
            <person name="Haque T."/>
            <person name="Lashkar M.Z.H."/>
            <person name="Akhand A.I."/>
            <person name="Morshed G."/>
            <person name="Roy S."/>
            <person name="Uddin K.S."/>
            <person name="Rabeya T."/>
            <person name="Hossain A.S."/>
            <person name="Chowdhury A."/>
            <person name="Snigdha A.R."/>
            <person name="Mortoza M.S."/>
            <person name="Matin S.A."/>
            <person name="Hoque S.M.E."/>
            <person name="Islam M.K."/>
            <person name="Roy D.K."/>
            <person name="Haider R."/>
            <person name="Moosa M.M."/>
            <person name="Elias S.M."/>
            <person name="Hasan A.M."/>
            <person name="Jahan S."/>
            <person name="Shafiuddin M."/>
            <person name="Mahmood N."/>
            <person name="Shommy N.S."/>
        </authorList>
    </citation>
    <scope>NUCLEOTIDE SEQUENCE [LARGE SCALE GENOMIC DNA]</scope>
    <source>
        <strain evidence="3">cv. O-4</strain>
    </source>
</reference>
<reference evidence="2" key="3">
    <citation type="journal article" date="2017" name="Nat. Plants">
        <title>Comparative genomics of two jute species and insight into fibre biogenesis.</title>
        <authorList>
            <person name="Islam M.S."/>
            <person name="Saito J.A."/>
            <person name="Emdad E.M."/>
            <person name="Ahmed B."/>
            <person name="Islam M.M."/>
            <person name="Halim A."/>
            <person name="Hossen Q.M."/>
            <person name="Hossain M.Z."/>
            <person name="Ahmed R."/>
            <person name="Hossain M.S."/>
            <person name="Kabir S.M."/>
            <person name="Khan M.S."/>
            <person name="Khan M.M."/>
            <person name="Hasan R."/>
            <person name="Aktar N."/>
            <person name="Honi U."/>
            <person name="Islam R."/>
            <person name="Rashid M.M."/>
            <person name="Wan X."/>
            <person name="Hou S."/>
            <person name="Haque T."/>
            <person name="Azam M.S."/>
            <person name="Moosa M.M."/>
            <person name="Elias S.M."/>
            <person name="Hasan A.M."/>
            <person name="Mahmood N."/>
            <person name="Shafiuddin M."/>
            <person name="Shahid S."/>
            <person name="Shommu N.S."/>
            <person name="Jahan S."/>
            <person name="Roy S."/>
            <person name="Chowdhury A."/>
            <person name="Akhand A.I."/>
            <person name="Nisho G.M."/>
            <person name="Uddin K.S."/>
            <person name="Rabeya T."/>
            <person name="Hoque S.M."/>
            <person name="Snigdha A.R."/>
            <person name="Mortoza S."/>
            <person name="Matin S.A."/>
            <person name="Islam M.K."/>
            <person name="Lashkar M.Z."/>
            <person name="Zaman M."/>
            <person name="Yuryev A."/>
            <person name="Uddin M.K."/>
            <person name="Rahman M.S."/>
            <person name="Haque M.S."/>
            <person name="Alam M.M."/>
            <person name="Khan H."/>
            <person name="Alam M."/>
        </authorList>
    </citation>
    <scope>NUCLEOTIDE SEQUENCE</scope>
    <source>
        <tissue evidence="2">Whole seedlings</tissue>
    </source>
</reference>
<proteinExistence type="predicted"/>
<gene>
    <name evidence="2" type="ORF">COLO4_00276</name>
    <name evidence="1" type="ORF">COLO4_02316</name>
</gene>
<accession>A0A1R3L461</accession>
<evidence type="ECO:0000313" key="2">
    <source>
        <dbReference type="EMBL" id="OMP14124.1"/>
    </source>
</evidence>
<name>A0A1R3L461_9ROSI</name>
<reference evidence="2" key="2">
    <citation type="submission" date="2013-09" db="EMBL/GenBank/DDBJ databases">
        <authorList>
            <person name="Alam M."/>
            <person name="Haque M.S."/>
            <person name="Islam M.S."/>
            <person name="Emdad E.M."/>
            <person name="Islam M.M."/>
            <person name="Ahmed B."/>
            <person name="Halim A."/>
            <person name="Hossen Q.M.M."/>
            <person name="Hossain M.Z."/>
            <person name="Ahmed R."/>
            <person name="Khan M.M."/>
            <person name="Islam R."/>
            <person name="Rashid M.M."/>
            <person name="Khan S.A."/>
            <person name="Rahman M.S."/>
            <person name="Alam M."/>
            <person name="Yahiya A.S."/>
            <person name="Khan M.S."/>
            <person name="Azam M.S."/>
            <person name="Haque T."/>
            <person name="Lashkar M.Z.H."/>
            <person name="Akhand A.I."/>
            <person name="Morshed G."/>
            <person name="Roy S."/>
            <person name="Uddin K.S."/>
            <person name="Rabeya T."/>
            <person name="Hossain A.S."/>
            <person name="Chowdhury A."/>
            <person name="Snigdha A.R."/>
            <person name="Mortoza M.S."/>
            <person name="Matin S.A."/>
            <person name="Hoque S.M.E."/>
            <person name="Islam M.K."/>
            <person name="Roy D.K."/>
            <person name="Haider R."/>
            <person name="Moosa M.M."/>
            <person name="Elias S.M."/>
            <person name="Hasan A.M."/>
            <person name="Jahan S."/>
            <person name="Shafiuddin M."/>
            <person name="Mahmood N."/>
            <person name="Shommy N.S."/>
        </authorList>
    </citation>
    <scope>NUCLEOTIDE SEQUENCE</scope>
    <source>
        <tissue evidence="2">Whole seedlings</tissue>
    </source>
</reference>
<protein>
    <submittedName>
        <fullName evidence="2">Uncharacterized protein</fullName>
    </submittedName>
</protein>
<dbReference type="EMBL" id="AWUE01001963">
    <property type="protein sequence ID" value="OMP14124.1"/>
    <property type="molecule type" value="Genomic_DNA"/>
</dbReference>
<dbReference type="Proteomes" id="UP000187203">
    <property type="component" value="Unassembled WGS sequence"/>
</dbReference>
<evidence type="ECO:0000313" key="1">
    <source>
        <dbReference type="EMBL" id="OMP13080.1"/>
    </source>
</evidence>
<dbReference type="EMBL" id="AWUE01005206">
    <property type="protein sequence ID" value="OMP13080.1"/>
    <property type="molecule type" value="Genomic_DNA"/>
</dbReference>
<sequence>MAFPMYRSIWYGATFFDWHALLPPRLTNRPYPHG</sequence>
<organism evidence="2 3">
    <name type="scientific">Corchorus olitorius</name>
    <dbReference type="NCBI Taxonomy" id="93759"/>
    <lineage>
        <taxon>Eukaryota</taxon>
        <taxon>Viridiplantae</taxon>
        <taxon>Streptophyta</taxon>
        <taxon>Embryophyta</taxon>
        <taxon>Tracheophyta</taxon>
        <taxon>Spermatophyta</taxon>
        <taxon>Magnoliopsida</taxon>
        <taxon>eudicotyledons</taxon>
        <taxon>Gunneridae</taxon>
        <taxon>Pentapetalae</taxon>
        <taxon>rosids</taxon>
        <taxon>malvids</taxon>
        <taxon>Malvales</taxon>
        <taxon>Malvaceae</taxon>
        <taxon>Grewioideae</taxon>
        <taxon>Apeibeae</taxon>
        <taxon>Corchorus</taxon>
    </lineage>
</organism>
<dbReference type="AlphaFoldDB" id="A0A1R3L461"/>
<evidence type="ECO:0000313" key="3">
    <source>
        <dbReference type="Proteomes" id="UP000187203"/>
    </source>
</evidence>
<keyword evidence="3" id="KW-1185">Reference proteome</keyword>